<evidence type="ECO:0000256" key="2">
    <source>
        <dbReference type="SAM" id="MobiDB-lite"/>
    </source>
</evidence>
<evidence type="ECO:0000313" key="4">
    <source>
        <dbReference type="Proteomes" id="UP000007266"/>
    </source>
</evidence>
<reference evidence="3 4" key="1">
    <citation type="journal article" date="2008" name="Nature">
        <title>The genome of the model beetle and pest Tribolium castaneum.</title>
        <authorList>
            <consortium name="Tribolium Genome Sequencing Consortium"/>
            <person name="Richards S."/>
            <person name="Gibbs R.A."/>
            <person name="Weinstock G.M."/>
            <person name="Brown S.J."/>
            <person name="Denell R."/>
            <person name="Beeman R.W."/>
            <person name="Gibbs R."/>
            <person name="Beeman R.W."/>
            <person name="Brown S.J."/>
            <person name="Bucher G."/>
            <person name="Friedrich M."/>
            <person name="Grimmelikhuijzen C.J."/>
            <person name="Klingler M."/>
            <person name="Lorenzen M."/>
            <person name="Richards S."/>
            <person name="Roth S."/>
            <person name="Schroder R."/>
            <person name="Tautz D."/>
            <person name="Zdobnov E.M."/>
            <person name="Muzny D."/>
            <person name="Gibbs R.A."/>
            <person name="Weinstock G.M."/>
            <person name="Attaway T."/>
            <person name="Bell S."/>
            <person name="Buhay C.J."/>
            <person name="Chandrabose M.N."/>
            <person name="Chavez D."/>
            <person name="Clerk-Blankenburg K.P."/>
            <person name="Cree A."/>
            <person name="Dao M."/>
            <person name="Davis C."/>
            <person name="Chacko J."/>
            <person name="Dinh H."/>
            <person name="Dugan-Rocha S."/>
            <person name="Fowler G."/>
            <person name="Garner T.T."/>
            <person name="Garnes J."/>
            <person name="Gnirke A."/>
            <person name="Hawes A."/>
            <person name="Hernandez J."/>
            <person name="Hines S."/>
            <person name="Holder M."/>
            <person name="Hume J."/>
            <person name="Jhangiani S.N."/>
            <person name="Joshi V."/>
            <person name="Khan Z.M."/>
            <person name="Jackson L."/>
            <person name="Kovar C."/>
            <person name="Kowis A."/>
            <person name="Lee S."/>
            <person name="Lewis L.R."/>
            <person name="Margolis J."/>
            <person name="Morgan M."/>
            <person name="Nazareth L.V."/>
            <person name="Nguyen N."/>
            <person name="Okwuonu G."/>
            <person name="Parker D."/>
            <person name="Richards S."/>
            <person name="Ruiz S.J."/>
            <person name="Santibanez J."/>
            <person name="Savard J."/>
            <person name="Scherer S.E."/>
            <person name="Schneider B."/>
            <person name="Sodergren E."/>
            <person name="Tautz D."/>
            <person name="Vattahil S."/>
            <person name="Villasana D."/>
            <person name="White C.S."/>
            <person name="Wright R."/>
            <person name="Park Y."/>
            <person name="Beeman R.W."/>
            <person name="Lord J."/>
            <person name="Oppert B."/>
            <person name="Lorenzen M."/>
            <person name="Brown S."/>
            <person name="Wang L."/>
            <person name="Savard J."/>
            <person name="Tautz D."/>
            <person name="Richards S."/>
            <person name="Weinstock G."/>
            <person name="Gibbs R.A."/>
            <person name="Liu Y."/>
            <person name="Worley K."/>
            <person name="Weinstock G."/>
            <person name="Elsik C.G."/>
            <person name="Reese J.T."/>
            <person name="Elhaik E."/>
            <person name="Landan G."/>
            <person name="Graur D."/>
            <person name="Arensburger P."/>
            <person name="Atkinson P."/>
            <person name="Beeman R.W."/>
            <person name="Beidler J."/>
            <person name="Brown S.J."/>
            <person name="Demuth J.P."/>
            <person name="Drury D.W."/>
            <person name="Du Y.Z."/>
            <person name="Fujiwara H."/>
            <person name="Lorenzen M."/>
            <person name="Maselli V."/>
            <person name="Osanai M."/>
            <person name="Park Y."/>
            <person name="Robertson H.M."/>
            <person name="Tu Z."/>
            <person name="Wang J.J."/>
            <person name="Wang S."/>
            <person name="Richards S."/>
            <person name="Song H."/>
            <person name="Zhang L."/>
            <person name="Sodergren E."/>
            <person name="Werner D."/>
            <person name="Stanke M."/>
            <person name="Morgenstern B."/>
            <person name="Solovyev V."/>
            <person name="Kosarev P."/>
            <person name="Brown G."/>
            <person name="Chen H.C."/>
            <person name="Ermolaeva O."/>
            <person name="Hlavina W."/>
            <person name="Kapustin Y."/>
            <person name="Kiryutin B."/>
            <person name="Kitts P."/>
            <person name="Maglott D."/>
            <person name="Pruitt K."/>
            <person name="Sapojnikov V."/>
            <person name="Souvorov A."/>
            <person name="Mackey A.J."/>
            <person name="Waterhouse R.M."/>
            <person name="Wyder S."/>
            <person name="Zdobnov E.M."/>
            <person name="Zdobnov E.M."/>
            <person name="Wyder S."/>
            <person name="Kriventseva E.V."/>
            <person name="Kadowaki T."/>
            <person name="Bork P."/>
            <person name="Aranda M."/>
            <person name="Bao R."/>
            <person name="Beermann A."/>
            <person name="Berns N."/>
            <person name="Bolognesi R."/>
            <person name="Bonneton F."/>
            <person name="Bopp D."/>
            <person name="Brown S.J."/>
            <person name="Bucher G."/>
            <person name="Butts T."/>
            <person name="Chaumot A."/>
            <person name="Denell R.E."/>
            <person name="Ferrier D.E."/>
            <person name="Friedrich M."/>
            <person name="Gordon C.M."/>
            <person name="Jindra M."/>
            <person name="Klingler M."/>
            <person name="Lan Q."/>
            <person name="Lattorff H.M."/>
            <person name="Laudet V."/>
            <person name="von Levetsow C."/>
            <person name="Liu Z."/>
            <person name="Lutz R."/>
            <person name="Lynch J.A."/>
            <person name="da Fonseca R.N."/>
            <person name="Posnien N."/>
            <person name="Reuter R."/>
            <person name="Roth S."/>
            <person name="Savard J."/>
            <person name="Schinko J.B."/>
            <person name="Schmitt C."/>
            <person name="Schoppmeier M."/>
            <person name="Schroder R."/>
            <person name="Shippy T.D."/>
            <person name="Simonnet F."/>
            <person name="Marques-Souza H."/>
            <person name="Tautz D."/>
            <person name="Tomoyasu Y."/>
            <person name="Trauner J."/>
            <person name="Van der Zee M."/>
            <person name="Vervoort M."/>
            <person name="Wittkopp N."/>
            <person name="Wimmer E.A."/>
            <person name="Yang X."/>
            <person name="Jones A.K."/>
            <person name="Sattelle D.B."/>
            <person name="Ebert P.R."/>
            <person name="Nelson D."/>
            <person name="Scott J.G."/>
            <person name="Beeman R.W."/>
            <person name="Muthukrishnan S."/>
            <person name="Kramer K.J."/>
            <person name="Arakane Y."/>
            <person name="Beeman R.W."/>
            <person name="Zhu Q."/>
            <person name="Hogenkamp D."/>
            <person name="Dixit R."/>
            <person name="Oppert B."/>
            <person name="Jiang H."/>
            <person name="Zou Z."/>
            <person name="Marshall J."/>
            <person name="Elpidina E."/>
            <person name="Vinokurov K."/>
            <person name="Oppert C."/>
            <person name="Zou Z."/>
            <person name="Evans J."/>
            <person name="Lu Z."/>
            <person name="Zhao P."/>
            <person name="Sumathipala N."/>
            <person name="Altincicek B."/>
            <person name="Vilcinskas A."/>
            <person name="Williams M."/>
            <person name="Hultmark D."/>
            <person name="Hetru C."/>
            <person name="Jiang H."/>
            <person name="Grimmelikhuijzen C.J."/>
            <person name="Hauser F."/>
            <person name="Cazzamali G."/>
            <person name="Williamson M."/>
            <person name="Park Y."/>
            <person name="Li B."/>
            <person name="Tanaka Y."/>
            <person name="Predel R."/>
            <person name="Neupert S."/>
            <person name="Schachtner J."/>
            <person name="Verleyen P."/>
            <person name="Raible F."/>
            <person name="Bork P."/>
            <person name="Friedrich M."/>
            <person name="Walden K.K."/>
            <person name="Robertson H.M."/>
            <person name="Angeli S."/>
            <person name="Foret S."/>
            <person name="Bucher G."/>
            <person name="Schuetz S."/>
            <person name="Maleszka R."/>
            <person name="Wimmer E.A."/>
            <person name="Beeman R.W."/>
            <person name="Lorenzen M."/>
            <person name="Tomoyasu Y."/>
            <person name="Miller S.C."/>
            <person name="Grossmann D."/>
            <person name="Bucher G."/>
        </authorList>
    </citation>
    <scope>NUCLEOTIDE SEQUENCE [LARGE SCALE GENOMIC DNA]</scope>
    <source>
        <strain evidence="3 4">Georgia GA2</strain>
    </source>
</reference>
<accession>D6WID7</accession>
<gene>
    <name evidence="3" type="primary">GLEAN_11572</name>
    <name evidence="3" type="ORF">TcasGA2_TC011572</name>
</gene>
<name>D6WID7_TRICA</name>
<dbReference type="Proteomes" id="UP000007266">
    <property type="component" value="Unassembled WGS sequence"/>
</dbReference>
<feature type="coiled-coil region" evidence="1">
    <location>
        <begin position="70"/>
        <end position="104"/>
    </location>
</feature>
<proteinExistence type="predicted"/>
<protein>
    <submittedName>
        <fullName evidence="3">Uncharacterized protein</fullName>
    </submittedName>
</protein>
<dbReference type="EMBL" id="KQ971745">
    <property type="protein sequence ID" value="EFA11728.1"/>
    <property type="molecule type" value="Genomic_DNA"/>
</dbReference>
<evidence type="ECO:0000256" key="1">
    <source>
        <dbReference type="SAM" id="Coils"/>
    </source>
</evidence>
<keyword evidence="4" id="KW-1185">Reference proteome</keyword>
<dbReference type="HOGENOM" id="CLU_2161595_0_0_1"/>
<dbReference type="InParanoid" id="D6WID7"/>
<feature type="region of interest" description="Disordered" evidence="2">
    <location>
        <begin position="36"/>
        <end position="61"/>
    </location>
</feature>
<dbReference type="AlphaFoldDB" id="D6WID7"/>
<keyword evidence="1" id="KW-0175">Coiled coil</keyword>
<reference evidence="3 4" key="2">
    <citation type="journal article" date="2010" name="Nucleic Acids Res.">
        <title>BeetleBase in 2010: revisions to provide comprehensive genomic information for Tribolium castaneum.</title>
        <authorList>
            <person name="Kim H.S."/>
            <person name="Murphy T."/>
            <person name="Xia J."/>
            <person name="Caragea D."/>
            <person name="Park Y."/>
            <person name="Beeman R.W."/>
            <person name="Lorenzen M.D."/>
            <person name="Butcher S."/>
            <person name="Manak J.R."/>
            <person name="Brown S.J."/>
        </authorList>
    </citation>
    <scope>NUCLEOTIDE SEQUENCE [LARGE SCALE GENOMIC DNA]</scope>
    <source>
        <strain evidence="3 4">Georgia GA2</strain>
    </source>
</reference>
<organism evidence="3 4">
    <name type="scientific">Tribolium castaneum</name>
    <name type="common">Red flour beetle</name>
    <dbReference type="NCBI Taxonomy" id="7070"/>
    <lineage>
        <taxon>Eukaryota</taxon>
        <taxon>Metazoa</taxon>
        <taxon>Ecdysozoa</taxon>
        <taxon>Arthropoda</taxon>
        <taxon>Hexapoda</taxon>
        <taxon>Insecta</taxon>
        <taxon>Pterygota</taxon>
        <taxon>Neoptera</taxon>
        <taxon>Endopterygota</taxon>
        <taxon>Coleoptera</taxon>
        <taxon>Polyphaga</taxon>
        <taxon>Cucujiformia</taxon>
        <taxon>Tenebrionidae</taxon>
        <taxon>Tenebrionidae incertae sedis</taxon>
        <taxon>Tribolium</taxon>
    </lineage>
</organism>
<sequence length="111" mass="12827">MDELLGEKPSNKCKHAIESSTTSATIENVRENVETEVTEAQGAVEDEPQQQTTKRKRKAPVSVNVDAFMKKRAEKKQRRHDEKMTMAREKLEVLREKNEILRMLVACKMQQ</sequence>
<evidence type="ECO:0000313" key="3">
    <source>
        <dbReference type="EMBL" id="EFA11728.1"/>
    </source>
</evidence>